<dbReference type="Gene3D" id="4.10.280.10">
    <property type="entry name" value="Helix-loop-helix DNA-binding domain"/>
    <property type="match status" value="1"/>
</dbReference>
<comment type="subcellular location">
    <subcellularLocation>
        <location evidence="1">Nucleus</location>
    </subcellularLocation>
</comment>
<keyword evidence="3" id="KW-0804">Transcription</keyword>
<dbReference type="GO" id="GO:0003700">
    <property type="term" value="F:DNA-binding transcription factor activity"/>
    <property type="evidence" value="ECO:0007669"/>
    <property type="project" value="InterPro"/>
</dbReference>
<organism evidence="7 8">
    <name type="scientific">Vigna unguiculata</name>
    <name type="common">Cowpea</name>
    <dbReference type="NCBI Taxonomy" id="3917"/>
    <lineage>
        <taxon>Eukaryota</taxon>
        <taxon>Viridiplantae</taxon>
        <taxon>Streptophyta</taxon>
        <taxon>Embryophyta</taxon>
        <taxon>Tracheophyta</taxon>
        <taxon>Spermatophyta</taxon>
        <taxon>Magnoliopsida</taxon>
        <taxon>eudicotyledons</taxon>
        <taxon>Gunneridae</taxon>
        <taxon>Pentapetalae</taxon>
        <taxon>rosids</taxon>
        <taxon>fabids</taxon>
        <taxon>Fabales</taxon>
        <taxon>Fabaceae</taxon>
        <taxon>Papilionoideae</taxon>
        <taxon>50 kb inversion clade</taxon>
        <taxon>NPAAA clade</taxon>
        <taxon>indigoferoid/millettioid clade</taxon>
        <taxon>Phaseoleae</taxon>
        <taxon>Vigna</taxon>
    </lineage>
</organism>
<protein>
    <submittedName>
        <fullName evidence="7">Phytochrome-interacting factor 3</fullName>
    </submittedName>
</protein>
<feature type="compositionally biased region" description="Low complexity" evidence="5">
    <location>
        <begin position="9"/>
        <end position="21"/>
    </location>
</feature>
<dbReference type="PANTHER" id="PTHR46807">
    <property type="entry name" value="TRANSCRIPTION FACTOR PIF3"/>
    <property type="match status" value="1"/>
</dbReference>
<dbReference type="FunFam" id="4.10.280.10:FF:000004">
    <property type="entry name" value="Basic helix-loop-helix transcription factor"/>
    <property type="match status" value="1"/>
</dbReference>
<evidence type="ECO:0000256" key="2">
    <source>
        <dbReference type="ARBA" id="ARBA00023015"/>
    </source>
</evidence>
<dbReference type="SMART" id="SM00353">
    <property type="entry name" value="HLH"/>
    <property type="match status" value="1"/>
</dbReference>
<dbReference type="Proteomes" id="UP000501690">
    <property type="component" value="Linkage Group LG9"/>
</dbReference>
<dbReference type="GO" id="GO:0046983">
    <property type="term" value="F:protein dimerization activity"/>
    <property type="evidence" value="ECO:0007669"/>
    <property type="project" value="InterPro"/>
</dbReference>
<feature type="region of interest" description="Disordered" evidence="5">
    <location>
        <begin position="1"/>
        <end position="22"/>
    </location>
</feature>
<evidence type="ECO:0000256" key="3">
    <source>
        <dbReference type="ARBA" id="ARBA00023163"/>
    </source>
</evidence>
<dbReference type="AlphaFoldDB" id="A0A4D6N2W4"/>
<dbReference type="InterPro" id="IPR044273">
    <property type="entry name" value="PIF3-like"/>
</dbReference>
<dbReference type="PANTHER" id="PTHR46807:SF5">
    <property type="entry name" value="HELIX LOOP HELIX DNA-BINDING DOMAIN PROTEIN"/>
    <property type="match status" value="1"/>
</dbReference>
<sequence>MIQSDEFAKAASSSKGSQHSSVINSCNLTSDASNFVPDEQSPADEALLESSSLCSLGASNNRNICSRKHDDIDDSVQNNEEIVKKKAAREGTGVKRSRNAEVHNLCERKRRDKINKRMRILKDLIPNCNKNDKASMLDDAIEYLKTLKLQLQIMTMGGGFCMPFMMLPNAAHCMMNAPHLQHLQQSGTTFPCNLPQFPITPLPAITDNRVHMFRFTPISHAPPFIPMAQNPSQLTTLLASLSNNSYLNGQAELAIKQPLKQVAITSFWPIRTVEGVVEGGCEGVIEDLHFGALSLRSNNDDNDFEVVEKDEVLGELNGWDGMA</sequence>
<gene>
    <name evidence="7" type="ORF">DEO72_LG9g2198</name>
</gene>
<dbReference type="InterPro" id="IPR011598">
    <property type="entry name" value="bHLH_dom"/>
</dbReference>
<accession>A0A4D6N2W4</accession>
<keyword evidence="4" id="KW-0539">Nucleus</keyword>
<keyword evidence="8" id="KW-1185">Reference proteome</keyword>
<evidence type="ECO:0000313" key="8">
    <source>
        <dbReference type="Proteomes" id="UP000501690"/>
    </source>
</evidence>
<dbReference type="GO" id="GO:0005634">
    <property type="term" value="C:nucleus"/>
    <property type="evidence" value="ECO:0007669"/>
    <property type="project" value="UniProtKB-SubCell"/>
</dbReference>
<dbReference type="CDD" id="cd11445">
    <property type="entry name" value="bHLH_AtPIF_like"/>
    <property type="match status" value="1"/>
</dbReference>
<keyword evidence="2" id="KW-0805">Transcription regulation</keyword>
<reference evidence="7 8" key="1">
    <citation type="submission" date="2019-04" db="EMBL/GenBank/DDBJ databases">
        <title>An improved genome assembly and genetic linkage map for asparagus bean, Vigna unguiculata ssp. sesquipedialis.</title>
        <authorList>
            <person name="Xia Q."/>
            <person name="Zhang R."/>
            <person name="Dong Y."/>
        </authorList>
    </citation>
    <scope>NUCLEOTIDE SEQUENCE [LARGE SCALE GENOMIC DNA]</scope>
    <source>
        <tissue evidence="7">Leaf</tissue>
    </source>
</reference>
<evidence type="ECO:0000256" key="4">
    <source>
        <dbReference type="ARBA" id="ARBA00023242"/>
    </source>
</evidence>
<evidence type="ECO:0000259" key="6">
    <source>
        <dbReference type="PROSITE" id="PS50888"/>
    </source>
</evidence>
<feature type="domain" description="BHLH" evidence="6">
    <location>
        <begin position="98"/>
        <end position="147"/>
    </location>
</feature>
<name>A0A4D6N2W4_VIGUN</name>
<evidence type="ECO:0000256" key="1">
    <source>
        <dbReference type="ARBA" id="ARBA00004123"/>
    </source>
</evidence>
<dbReference type="InterPro" id="IPR036638">
    <property type="entry name" value="HLH_DNA-bd_sf"/>
</dbReference>
<dbReference type="EMBL" id="CP039353">
    <property type="protein sequence ID" value="QCE07181.1"/>
    <property type="molecule type" value="Genomic_DNA"/>
</dbReference>
<proteinExistence type="predicted"/>
<evidence type="ECO:0000256" key="5">
    <source>
        <dbReference type="SAM" id="MobiDB-lite"/>
    </source>
</evidence>
<dbReference type="InterPro" id="IPR047265">
    <property type="entry name" value="PIF1-like_bHLH"/>
</dbReference>
<dbReference type="GO" id="GO:0010017">
    <property type="term" value="P:red or far-red light signaling pathway"/>
    <property type="evidence" value="ECO:0007669"/>
    <property type="project" value="UniProtKB-ARBA"/>
</dbReference>
<dbReference type="SUPFAM" id="SSF47459">
    <property type="entry name" value="HLH, helix-loop-helix DNA-binding domain"/>
    <property type="match status" value="1"/>
</dbReference>
<dbReference type="PROSITE" id="PS50888">
    <property type="entry name" value="BHLH"/>
    <property type="match status" value="1"/>
</dbReference>
<evidence type="ECO:0000313" key="7">
    <source>
        <dbReference type="EMBL" id="QCE07181.1"/>
    </source>
</evidence>
<dbReference type="Pfam" id="PF00010">
    <property type="entry name" value="HLH"/>
    <property type="match status" value="1"/>
</dbReference>